<dbReference type="SUPFAM" id="SSF52540">
    <property type="entry name" value="P-loop containing nucleoside triphosphate hydrolases"/>
    <property type="match status" value="1"/>
</dbReference>
<comment type="pathway">
    <text evidence="1 10">Pyrimidine metabolism; UMP biosynthesis via salvage pathway; UMP from uridine: step 1/1.</text>
</comment>
<organism evidence="14 15">
    <name type="scientific">Panagrolaimus superbus</name>
    <dbReference type="NCBI Taxonomy" id="310955"/>
    <lineage>
        <taxon>Eukaryota</taxon>
        <taxon>Metazoa</taxon>
        <taxon>Ecdysozoa</taxon>
        <taxon>Nematoda</taxon>
        <taxon>Chromadorea</taxon>
        <taxon>Rhabditida</taxon>
        <taxon>Tylenchina</taxon>
        <taxon>Panagrolaimomorpha</taxon>
        <taxon>Panagrolaimoidea</taxon>
        <taxon>Panagrolaimidae</taxon>
        <taxon>Panagrolaimus</taxon>
    </lineage>
</organism>
<dbReference type="FunFam" id="3.40.50.300:FF:000339">
    <property type="entry name" value="Uridine kinase"/>
    <property type="match status" value="1"/>
</dbReference>
<dbReference type="GO" id="GO:0004849">
    <property type="term" value="F:uridine kinase activity"/>
    <property type="evidence" value="ECO:0007669"/>
    <property type="project" value="UniProtKB-EC"/>
</dbReference>
<evidence type="ECO:0000256" key="5">
    <source>
        <dbReference type="ARBA" id="ARBA00022741"/>
    </source>
</evidence>
<accession>A0A914YMV8</accession>
<evidence type="ECO:0000256" key="8">
    <source>
        <dbReference type="ARBA" id="ARBA00047436"/>
    </source>
</evidence>
<proteinExistence type="inferred from homology"/>
<sequence>MPAVSNDSDLKDKTATQDKNANKVVPSPIGERRVKIHDPISDRKMLNPNQGPGHVCRRGRQLSSSKSEDHLMTTDLGMKVYTKGRPPWYDIHGQTLNKPYLIGICGGSASGKTTVAKSIIERLGMPWVTVLSMDSFYKVLSSAQHELASKNEYNFDTPDAFDFNLLHETLLRLSEGKSVDVPVYDFTTHKRDINTNVMYGADVLIFEGILAFHLKEIVDLMDIKVFVDTDADTRLARRLSRDTGERGRDFSGVLDQYIRHVKPAFEQYIAPGAKVADVIIPRGGENLVAIDLIVRQVKTQLVARGYEASKPIKDWDNNAFEHLPMPQSLHIVKDTPQIHHGNDEFVFYAERLMRILIEHAVNFISYEDVEVQMPNGKSYYGRRRNAELCGVAVMRAGETLEKSLRAVVKDCKVGKILIQTNCITMMPELYFLRLPRHINKYKVLLMDATVATGSCATMAIRILLDHDVLEENIILCALLMAQPGIQRIAYSFPRVKLITTCVDPAINELLHIIPGMGNFGDRYFGTEVRRGEKAEFDIGSDDEPLLFN</sequence>
<dbReference type="AlphaFoldDB" id="A0A914YMV8"/>
<feature type="domain" description="Phosphoribosyltransferase" evidence="13">
    <location>
        <begin position="342"/>
        <end position="526"/>
    </location>
</feature>
<feature type="domain" description="Phosphoribulokinase/uridine kinase" evidence="12">
    <location>
        <begin position="101"/>
        <end position="288"/>
    </location>
</feature>
<dbReference type="NCBIfam" id="NF004018">
    <property type="entry name" value="PRK05480.1"/>
    <property type="match status" value="1"/>
</dbReference>
<evidence type="ECO:0000256" key="3">
    <source>
        <dbReference type="ARBA" id="ARBA00005408"/>
    </source>
</evidence>
<comment type="catalytic activity">
    <reaction evidence="9 10">
        <text>uridine + ATP = UMP + ADP + H(+)</text>
        <dbReference type="Rhea" id="RHEA:16825"/>
        <dbReference type="ChEBI" id="CHEBI:15378"/>
        <dbReference type="ChEBI" id="CHEBI:16704"/>
        <dbReference type="ChEBI" id="CHEBI:30616"/>
        <dbReference type="ChEBI" id="CHEBI:57865"/>
        <dbReference type="ChEBI" id="CHEBI:456216"/>
        <dbReference type="EC" id="2.7.1.48"/>
    </reaction>
</comment>
<dbReference type="GO" id="GO:0005524">
    <property type="term" value="F:ATP binding"/>
    <property type="evidence" value="ECO:0007669"/>
    <property type="project" value="UniProtKB-KW"/>
</dbReference>
<dbReference type="NCBIfam" id="TIGR00235">
    <property type="entry name" value="udk"/>
    <property type="match status" value="1"/>
</dbReference>
<comment type="pathway">
    <text evidence="2 10">Pyrimidine metabolism; CTP biosynthesis via salvage pathway; CTP from cytidine: step 1/3.</text>
</comment>
<dbReference type="InterPro" id="IPR000836">
    <property type="entry name" value="PRTase_dom"/>
</dbReference>
<evidence type="ECO:0000256" key="6">
    <source>
        <dbReference type="ARBA" id="ARBA00022777"/>
    </source>
</evidence>
<evidence type="ECO:0000256" key="9">
    <source>
        <dbReference type="ARBA" id="ARBA00048909"/>
    </source>
</evidence>
<evidence type="ECO:0000256" key="11">
    <source>
        <dbReference type="SAM" id="MobiDB-lite"/>
    </source>
</evidence>
<evidence type="ECO:0000259" key="12">
    <source>
        <dbReference type="Pfam" id="PF00485"/>
    </source>
</evidence>
<dbReference type="CDD" id="cd06223">
    <property type="entry name" value="PRTases_typeI"/>
    <property type="match status" value="1"/>
</dbReference>
<keyword evidence="6 10" id="KW-0418">Kinase</keyword>
<comment type="similarity">
    <text evidence="3 10">Belongs to the uridine kinase family.</text>
</comment>
<name>A0A914YMV8_9BILA</name>
<dbReference type="CDD" id="cd02023">
    <property type="entry name" value="UMPK"/>
    <property type="match status" value="1"/>
</dbReference>
<dbReference type="SUPFAM" id="SSF53271">
    <property type="entry name" value="PRTase-like"/>
    <property type="match status" value="1"/>
</dbReference>
<dbReference type="FunFam" id="3.40.50.2020:FF:000010">
    <property type="entry name" value="Uridine-cytidine kinase"/>
    <property type="match status" value="1"/>
</dbReference>
<evidence type="ECO:0000313" key="14">
    <source>
        <dbReference type="Proteomes" id="UP000887577"/>
    </source>
</evidence>
<evidence type="ECO:0000256" key="2">
    <source>
        <dbReference type="ARBA" id="ARBA00004784"/>
    </source>
</evidence>
<dbReference type="InterPro" id="IPR000764">
    <property type="entry name" value="Uridine_kinase-like"/>
</dbReference>
<protein>
    <recommendedName>
        <fullName evidence="10">Uridine kinase</fullName>
        <ecNumber evidence="10">2.7.1.48</ecNumber>
    </recommendedName>
</protein>
<evidence type="ECO:0000256" key="4">
    <source>
        <dbReference type="ARBA" id="ARBA00022679"/>
    </source>
</evidence>
<keyword evidence="7 10" id="KW-0067">ATP-binding</keyword>
<evidence type="ECO:0000256" key="7">
    <source>
        <dbReference type="ARBA" id="ARBA00022840"/>
    </source>
</evidence>
<dbReference type="Pfam" id="PF00485">
    <property type="entry name" value="PRK"/>
    <property type="match status" value="1"/>
</dbReference>
<keyword evidence="4 10" id="KW-0808">Transferase</keyword>
<dbReference type="InterPro" id="IPR029057">
    <property type="entry name" value="PRTase-like"/>
</dbReference>
<reference evidence="15" key="1">
    <citation type="submission" date="2022-11" db="UniProtKB">
        <authorList>
            <consortium name="WormBaseParasite"/>
        </authorList>
    </citation>
    <scope>IDENTIFICATION</scope>
</reference>
<evidence type="ECO:0000256" key="1">
    <source>
        <dbReference type="ARBA" id="ARBA00004690"/>
    </source>
</evidence>
<evidence type="ECO:0000313" key="15">
    <source>
        <dbReference type="WBParaSite" id="PSU_v2.g18662.t1"/>
    </source>
</evidence>
<dbReference type="WBParaSite" id="PSU_v2.g18662.t1">
    <property type="protein sequence ID" value="PSU_v2.g18662.t1"/>
    <property type="gene ID" value="PSU_v2.g18662"/>
</dbReference>
<feature type="compositionally biased region" description="Basic and acidic residues" evidence="11">
    <location>
        <begin position="30"/>
        <end position="45"/>
    </location>
</feature>
<dbReference type="PANTHER" id="PTHR10285">
    <property type="entry name" value="URIDINE KINASE"/>
    <property type="match status" value="1"/>
</dbReference>
<dbReference type="PRINTS" id="PR00988">
    <property type="entry name" value="URIDINKINASE"/>
</dbReference>
<dbReference type="InterPro" id="IPR006083">
    <property type="entry name" value="PRK/URK"/>
</dbReference>
<keyword evidence="14" id="KW-1185">Reference proteome</keyword>
<dbReference type="Gene3D" id="3.40.50.2020">
    <property type="match status" value="1"/>
</dbReference>
<dbReference type="EC" id="2.7.1.48" evidence="10"/>
<dbReference type="Pfam" id="PF14681">
    <property type="entry name" value="UPRTase"/>
    <property type="match status" value="1"/>
</dbReference>
<dbReference type="Proteomes" id="UP000887577">
    <property type="component" value="Unplaced"/>
</dbReference>
<keyword evidence="5 10" id="KW-0547">Nucleotide-binding</keyword>
<comment type="catalytic activity">
    <reaction evidence="8 10">
        <text>cytidine + ATP = CMP + ADP + H(+)</text>
        <dbReference type="Rhea" id="RHEA:24674"/>
        <dbReference type="ChEBI" id="CHEBI:15378"/>
        <dbReference type="ChEBI" id="CHEBI:17562"/>
        <dbReference type="ChEBI" id="CHEBI:30616"/>
        <dbReference type="ChEBI" id="CHEBI:60377"/>
        <dbReference type="ChEBI" id="CHEBI:456216"/>
        <dbReference type="EC" id="2.7.1.48"/>
    </reaction>
</comment>
<feature type="region of interest" description="Disordered" evidence="11">
    <location>
        <begin position="1"/>
        <end position="67"/>
    </location>
</feature>
<dbReference type="GO" id="GO:0008655">
    <property type="term" value="P:pyrimidine-containing compound salvage"/>
    <property type="evidence" value="ECO:0007669"/>
    <property type="project" value="UniProtKB-ARBA"/>
</dbReference>
<evidence type="ECO:0000259" key="13">
    <source>
        <dbReference type="Pfam" id="PF14681"/>
    </source>
</evidence>
<dbReference type="Gene3D" id="3.40.50.300">
    <property type="entry name" value="P-loop containing nucleotide triphosphate hydrolases"/>
    <property type="match status" value="1"/>
</dbReference>
<dbReference type="InterPro" id="IPR027417">
    <property type="entry name" value="P-loop_NTPase"/>
</dbReference>
<evidence type="ECO:0000256" key="10">
    <source>
        <dbReference type="RuleBase" id="RU003825"/>
    </source>
</evidence>